<evidence type="ECO:0000256" key="3">
    <source>
        <dbReference type="ARBA" id="ARBA00022964"/>
    </source>
</evidence>
<sequence>MNNITIEPLGKCIGAEVKGVDFSRPLPPEDIALIQSAWSRHLVLRFRGQDPMSAEQLIAFSRNFGELDARPIAARAVRQGPGVDHPEITTISNIKVDGVAIGGLGDGEAVWHADMTYVTSPPKGAALHALEIPAEGGCTYFANMYAAYEALPQEVRDEIEDRTCIHDASRTSAGDLRIGFKEVSDPRRVVGAVHPLVRLIPETQRRCLLLGRRPNAYIPGLSLEKSEDLLDRLWAAAIDPAWTWKQEWQLGDVVMWDNRCSMHRRDAFPATSRRLMIRTQIRGGVVHGA</sequence>
<dbReference type="Proteomes" id="UP000292445">
    <property type="component" value="Unassembled WGS sequence"/>
</dbReference>
<protein>
    <submittedName>
        <fullName evidence="7">Taurine dioxygenase</fullName>
    </submittedName>
</protein>
<dbReference type="GO" id="GO:0000908">
    <property type="term" value="F:taurine dioxygenase activity"/>
    <property type="evidence" value="ECO:0007669"/>
    <property type="project" value="TreeGrafter"/>
</dbReference>
<organism evidence="7 8">
    <name type="scientific">Pigmentiphaga kullae</name>
    <dbReference type="NCBI Taxonomy" id="151784"/>
    <lineage>
        <taxon>Bacteria</taxon>
        <taxon>Pseudomonadati</taxon>
        <taxon>Pseudomonadota</taxon>
        <taxon>Betaproteobacteria</taxon>
        <taxon>Burkholderiales</taxon>
        <taxon>Alcaligenaceae</taxon>
        <taxon>Pigmentiphaga</taxon>
    </lineage>
</organism>
<accession>A0A4Q7NIW2</accession>
<reference evidence="7 8" key="1">
    <citation type="submission" date="2019-02" db="EMBL/GenBank/DDBJ databases">
        <title>Genomic Encyclopedia of Type Strains, Phase IV (KMG-IV): sequencing the most valuable type-strain genomes for metagenomic binning, comparative biology and taxonomic classification.</title>
        <authorList>
            <person name="Goeker M."/>
        </authorList>
    </citation>
    <scope>NUCLEOTIDE SEQUENCE [LARGE SCALE GENOMIC DNA]</scope>
    <source>
        <strain evidence="7 8">K24</strain>
    </source>
</reference>
<feature type="domain" description="TauD/TfdA-like" evidence="6">
    <location>
        <begin position="6"/>
        <end position="279"/>
    </location>
</feature>
<dbReference type="GO" id="GO:0046872">
    <property type="term" value="F:metal ion binding"/>
    <property type="evidence" value="ECO:0007669"/>
    <property type="project" value="UniProtKB-KW"/>
</dbReference>
<dbReference type="InterPro" id="IPR051323">
    <property type="entry name" value="AtsK-like"/>
</dbReference>
<evidence type="ECO:0000313" key="7">
    <source>
        <dbReference type="EMBL" id="RZS84981.1"/>
    </source>
</evidence>
<evidence type="ECO:0000256" key="5">
    <source>
        <dbReference type="ARBA" id="ARBA00023004"/>
    </source>
</evidence>
<evidence type="ECO:0000256" key="4">
    <source>
        <dbReference type="ARBA" id="ARBA00023002"/>
    </source>
</evidence>
<dbReference type="PANTHER" id="PTHR30468">
    <property type="entry name" value="ALPHA-KETOGLUTARATE-DEPENDENT SULFONATE DIOXYGENASE"/>
    <property type="match status" value="1"/>
</dbReference>
<dbReference type="GO" id="GO:0006790">
    <property type="term" value="P:sulfur compound metabolic process"/>
    <property type="evidence" value="ECO:0007669"/>
    <property type="project" value="TreeGrafter"/>
</dbReference>
<proteinExistence type="inferred from homology"/>
<comment type="similarity">
    <text evidence="1">Belongs to the TfdA dioxygenase family.</text>
</comment>
<evidence type="ECO:0000256" key="2">
    <source>
        <dbReference type="ARBA" id="ARBA00022723"/>
    </source>
</evidence>
<gene>
    <name evidence="7" type="ORF">EV675_1003</name>
</gene>
<dbReference type="InterPro" id="IPR003819">
    <property type="entry name" value="TauD/TfdA-like"/>
</dbReference>
<evidence type="ECO:0000259" key="6">
    <source>
        <dbReference type="Pfam" id="PF02668"/>
    </source>
</evidence>
<keyword evidence="5" id="KW-0408">Iron</keyword>
<evidence type="ECO:0000256" key="1">
    <source>
        <dbReference type="ARBA" id="ARBA00005896"/>
    </source>
</evidence>
<keyword evidence="8" id="KW-1185">Reference proteome</keyword>
<dbReference type="PANTHER" id="PTHR30468:SF1">
    <property type="entry name" value="ALPHA-KETOGLUTARATE-DEPENDENT SULFONATE DIOXYGENASE"/>
    <property type="match status" value="1"/>
</dbReference>
<dbReference type="Gene3D" id="3.60.130.10">
    <property type="entry name" value="Clavaminate synthase-like"/>
    <property type="match status" value="1"/>
</dbReference>
<dbReference type="GO" id="GO:0005737">
    <property type="term" value="C:cytoplasm"/>
    <property type="evidence" value="ECO:0007669"/>
    <property type="project" value="TreeGrafter"/>
</dbReference>
<dbReference type="SUPFAM" id="SSF51197">
    <property type="entry name" value="Clavaminate synthase-like"/>
    <property type="match status" value="1"/>
</dbReference>
<dbReference type="RefSeq" id="WP_207221912.1">
    <property type="nucleotide sequence ID" value="NZ_SGXC01000001.1"/>
</dbReference>
<dbReference type="EMBL" id="SGXC01000001">
    <property type="protein sequence ID" value="RZS84981.1"/>
    <property type="molecule type" value="Genomic_DNA"/>
</dbReference>
<name>A0A4Q7NIW2_9BURK</name>
<keyword evidence="3 7" id="KW-0223">Dioxygenase</keyword>
<comment type="caution">
    <text evidence="7">The sequence shown here is derived from an EMBL/GenBank/DDBJ whole genome shotgun (WGS) entry which is preliminary data.</text>
</comment>
<evidence type="ECO:0000313" key="8">
    <source>
        <dbReference type="Proteomes" id="UP000292445"/>
    </source>
</evidence>
<keyword evidence="4" id="KW-0560">Oxidoreductase</keyword>
<dbReference type="AlphaFoldDB" id="A0A4Q7NIW2"/>
<dbReference type="InterPro" id="IPR042098">
    <property type="entry name" value="TauD-like_sf"/>
</dbReference>
<dbReference type="Pfam" id="PF02668">
    <property type="entry name" value="TauD"/>
    <property type="match status" value="1"/>
</dbReference>
<keyword evidence="2" id="KW-0479">Metal-binding</keyword>